<evidence type="ECO:0000313" key="2">
    <source>
        <dbReference type="EnsemblPlants" id="PAC:32959605.CDS.1"/>
    </source>
</evidence>
<evidence type="ECO:0000313" key="3">
    <source>
        <dbReference type="Proteomes" id="UP000006727"/>
    </source>
</evidence>
<gene>
    <name evidence="1" type="ORF">PHYPA_014755</name>
</gene>
<accession>A0A2K1JTX9</accession>
<keyword evidence="3" id="KW-1185">Reference proteome</keyword>
<reference evidence="1 3" key="2">
    <citation type="journal article" date="2018" name="Plant J.">
        <title>The Physcomitrella patens chromosome-scale assembly reveals moss genome structure and evolution.</title>
        <authorList>
            <person name="Lang D."/>
            <person name="Ullrich K.K."/>
            <person name="Murat F."/>
            <person name="Fuchs J."/>
            <person name="Jenkins J."/>
            <person name="Haas F.B."/>
            <person name="Piednoel M."/>
            <person name="Gundlach H."/>
            <person name="Van Bel M."/>
            <person name="Meyberg R."/>
            <person name="Vives C."/>
            <person name="Morata J."/>
            <person name="Symeonidi A."/>
            <person name="Hiss M."/>
            <person name="Muchero W."/>
            <person name="Kamisugi Y."/>
            <person name="Saleh O."/>
            <person name="Blanc G."/>
            <person name="Decker E.L."/>
            <person name="van Gessel N."/>
            <person name="Grimwood J."/>
            <person name="Hayes R.D."/>
            <person name="Graham S.W."/>
            <person name="Gunter L.E."/>
            <person name="McDaniel S.F."/>
            <person name="Hoernstein S.N.W."/>
            <person name="Larsson A."/>
            <person name="Li F.W."/>
            <person name="Perroud P.F."/>
            <person name="Phillips J."/>
            <person name="Ranjan P."/>
            <person name="Rokshar D.S."/>
            <person name="Rothfels C.J."/>
            <person name="Schneider L."/>
            <person name="Shu S."/>
            <person name="Stevenson D.W."/>
            <person name="Thummler F."/>
            <person name="Tillich M."/>
            <person name="Villarreal Aguilar J.C."/>
            <person name="Widiez T."/>
            <person name="Wong G.K."/>
            <person name="Wymore A."/>
            <person name="Zhang Y."/>
            <person name="Zimmer A.D."/>
            <person name="Quatrano R.S."/>
            <person name="Mayer K.F.X."/>
            <person name="Goodstein D."/>
            <person name="Casacuberta J.M."/>
            <person name="Vandepoele K."/>
            <person name="Reski R."/>
            <person name="Cuming A.C."/>
            <person name="Tuskan G.A."/>
            <person name="Maumus F."/>
            <person name="Salse J."/>
            <person name="Schmutz J."/>
            <person name="Rensing S.A."/>
        </authorList>
    </citation>
    <scope>NUCLEOTIDE SEQUENCE [LARGE SCALE GENOMIC DNA]</scope>
    <source>
        <strain evidence="2 3">cv. Gransden 2004</strain>
    </source>
</reference>
<proteinExistence type="predicted"/>
<dbReference type="AlphaFoldDB" id="A0A2K1JTX9"/>
<dbReference type="Proteomes" id="UP000006727">
    <property type="component" value="Chromosome 11"/>
</dbReference>
<protein>
    <submittedName>
        <fullName evidence="1 2">Uncharacterized protein</fullName>
    </submittedName>
</protein>
<dbReference type="InParanoid" id="A0A2K1JTX9"/>
<reference evidence="2" key="3">
    <citation type="submission" date="2020-12" db="UniProtKB">
        <authorList>
            <consortium name="EnsemblPlants"/>
        </authorList>
    </citation>
    <scope>IDENTIFICATION</scope>
</reference>
<name>A0A2K1JTX9_PHYPA</name>
<evidence type="ECO:0000313" key="1">
    <source>
        <dbReference type="EMBL" id="PNR44985.1"/>
    </source>
</evidence>
<dbReference type="EnsemblPlants" id="Pp3c11_8510V3.1">
    <property type="protein sequence ID" value="PAC:32959605.CDS.1"/>
    <property type="gene ID" value="Pp3c11_8510"/>
</dbReference>
<sequence length="67" mass="7149">MCYSRGIESDQNCTIFGILAGLLQSVIFCCSLGGSGSGASSSFKVSETCTHTGKLTNLELWFVLLHE</sequence>
<dbReference type="Gramene" id="Pp3c11_8510V3.1">
    <property type="protein sequence ID" value="PAC:32959605.CDS.1"/>
    <property type="gene ID" value="Pp3c11_8510"/>
</dbReference>
<dbReference type="Gramene" id="Pp3c11_8510V3.2">
    <property type="protein sequence ID" value="PAC:32959606.CDS.1"/>
    <property type="gene ID" value="Pp3c11_8510"/>
</dbReference>
<dbReference type="EnsemblPlants" id="Pp3c11_8510V3.2">
    <property type="protein sequence ID" value="PAC:32959606.CDS.1"/>
    <property type="gene ID" value="Pp3c11_8510"/>
</dbReference>
<dbReference type="EMBL" id="ABEU02000011">
    <property type="protein sequence ID" value="PNR44985.1"/>
    <property type="molecule type" value="Genomic_DNA"/>
</dbReference>
<reference evidence="1 3" key="1">
    <citation type="journal article" date="2008" name="Science">
        <title>The Physcomitrella genome reveals evolutionary insights into the conquest of land by plants.</title>
        <authorList>
            <person name="Rensing S."/>
            <person name="Lang D."/>
            <person name="Zimmer A."/>
            <person name="Terry A."/>
            <person name="Salamov A."/>
            <person name="Shapiro H."/>
            <person name="Nishiyama T."/>
            <person name="Perroud P.-F."/>
            <person name="Lindquist E."/>
            <person name="Kamisugi Y."/>
            <person name="Tanahashi T."/>
            <person name="Sakakibara K."/>
            <person name="Fujita T."/>
            <person name="Oishi K."/>
            <person name="Shin-I T."/>
            <person name="Kuroki Y."/>
            <person name="Toyoda A."/>
            <person name="Suzuki Y."/>
            <person name="Hashimoto A."/>
            <person name="Yamaguchi K."/>
            <person name="Sugano A."/>
            <person name="Kohara Y."/>
            <person name="Fujiyama A."/>
            <person name="Anterola A."/>
            <person name="Aoki S."/>
            <person name="Ashton N."/>
            <person name="Barbazuk W.B."/>
            <person name="Barker E."/>
            <person name="Bennetzen J."/>
            <person name="Bezanilla M."/>
            <person name="Blankenship R."/>
            <person name="Cho S.H."/>
            <person name="Dutcher S."/>
            <person name="Estelle M."/>
            <person name="Fawcett J.A."/>
            <person name="Gundlach H."/>
            <person name="Hanada K."/>
            <person name="Heyl A."/>
            <person name="Hicks K.A."/>
            <person name="Hugh J."/>
            <person name="Lohr M."/>
            <person name="Mayer K."/>
            <person name="Melkozernov A."/>
            <person name="Murata T."/>
            <person name="Nelson D."/>
            <person name="Pils B."/>
            <person name="Prigge M."/>
            <person name="Reiss B."/>
            <person name="Renner T."/>
            <person name="Rombauts S."/>
            <person name="Rushton P."/>
            <person name="Sanderfoot A."/>
            <person name="Schween G."/>
            <person name="Shiu S.-H."/>
            <person name="Stueber K."/>
            <person name="Theodoulou F.L."/>
            <person name="Tu H."/>
            <person name="Van de Peer Y."/>
            <person name="Verrier P.J."/>
            <person name="Waters E."/>
            <person name="Wood A."/>
            <person name="Yang L."/>
            <person name="Cove D."/>
            <person name="Cuming A."/>
            <person name="Hasebe M."/>
            <person name="Lucas S."/>
            <person name="Mishler D.B."/>
            <person name="Reski R."/>
            <person name="Grigoriev I."/>
            <person name="Quatrano R.S."/>
            <person name="Boore J.L."/>
        </authorList>
    </citation>
    <scope>NUCLEOTIDE SEQUENCE [LARGE SCALE GENOMIC DNA]</scope>
    <source>
        <strain evidence="2 3">cv. Gransden 2004</strain>
    </source>
</reference>
<organism evidence="1">
    <name type="scientific">Physcomitrium patens</name>
    <name type="common">Spreading-leaved earth moss</name>
    <name type="synonym">Physcomitrella patens</name>
    <dbReference type="NCBI Taxonomy" id="3218"/>
    <lineage>
        <taxon>Eukaryota</taxon>
        <taxon>Viridiplantae</taxon>
        <taxon>Streptophyta</taxon>
        <taxon>Embryophyta</taxon>
        <taxon>Bryophyta</taxon>
        <taxon>Bryophytina</taxon>
        <taxon>Bryopsida</taxon>
        <taxon>Funariidae</taxon>
        <taxon>Funariales</taxon>
        <taxon>Funariaceae</taxon>
        <taxon>Physcomitrium</taxon>
    </lineage>
</organism>
<dbReference type="PaxDb" id="3218-PP1S239_78V6.1"/>